<dbReference type="GO" id="GO:0006261">
    <property type="term" value="P:DNA-templated DNA replication"/>
    <property type="evidence" value="ECO:0007669"/>
    <property type="project" value="TreeGrafter"/>
</dbReference>
<dbReference type="AlphaFoldDB" id="A0A5C4S146"/>
<dbReference type="PANTHER" id="PTHR11669:SF8">
    <property type="entry name" value="DNA POLYMERASE III SUBUNIT DELTA"/>
    <property type="match status" value="1"/>
</dbReference>
<proteinExistence type="predicted"/>
<dbReference type="Proteomes" id="UP000309544">
    <property type="component" value="Unassembled WGS sequence"/>
</dbReference>
<gene>
    <name evidence="1" type="ORF">FGF68_03085</name>
</gene>
<evidence type="ECO:0000313" key="2">
    <source>
        <dbReference type="Proteomes" id="UP000309544"/>
    </source>
</evidence>
<dbReference type="RefSeq" id="WP_139626242.1">
    <property type="nucleotide sequence ID" value="NZ_VDCI01000002.1"/>
</dbReference>
<dbReference type="Gene3D" id="3.40.50.300">
    <property type="entry name" value="P-loop containing nucleotide triphosphate hydrolases"/>
    <property type="match status" value="1"/>
</dbReference>
<evidence type="ECO:0000313" key="1">
    <source>
        <dbReference type="EMBL" id="TNJ37223.1"/>
    </source>
</evidence>
<sequence length="390" mass="43546">MGWHEIIGQQLQKRILIQSLSLDRLAHAYLFTGPEGSGKEQTAFELAKLLNCSSPQGSPEQGACGVCQSCLQADRFLHPNIEYLFPIEAVLLEKTDPAKSENKRFTEAKARYDALMERRKKNPYMAPSMERAMGILTEQVSELQQKAAFMPASGGRKVFIISQAEKLNPAASNKLLKLLEEPPPHVLFILVSSRPESVLPTIRSRCQVLAFSRVSPLELKSWITSRSPQLDETSVNLVSSLSRGNLDTATELILGMENPYQEEGTPQLAELRTRAVNFLRTLLTPNRMIDAIRETEEMAKTLSRPELTLFCGALLLFFQDITHKKADPAYAALNYPDMAATTDRFRTNFPNADTDAIARETEATIHALKRNANPLLTLSSYAITLKRLIS</sequence>
<dbReference type="InterPro" id="IPR050238">
    <property type="entry name" value="DNA_Rep/Repair_Clamp_Loader"/>
</dbReference>
<dbReference type="SUPFAM" id="SSF52540">
    <property type="entry name" value="P-loop containing nucleoside triphosphate hydrolases"/>
    <property type="match status" value="1"/>
</dbReference>
<comment type="caution">
    <text evidence="1">The sequence shown here is derived from an EMBL/GenBank/DDBJ whole genome shotgun (WGS) entry which is preliminary data.</text>
</comment>
<dbReference type="Pfam" id="PF13177">
    <property type="entry name" value="DNA_pol3_delta2"/>
    <property type="match status" value="1"/>
</dbReference>
<accession>A0A5C4S146</accession>
<dbReference type="PANTHER" id="PTHR11669">
    <property type="entry name" value="REPLICATION FACTOR C / DNA POLYMERASE III GAMMA-TAU SUBUNIT"/>
    <property type="match status" value="1"/>
</dbReference>
<dbReference type="InterPro" id="IPR027417">
    <property type="entry name" value="P-loop_NTPase"/>
</dbReference>
<name>A0A5C4S146_PROVB</name>
<protein>
    <submittedName>
        <fullName evidence="1">DNA polymerase III subunit delta</fullName>
    </submittedName>
</protein>
<organism evidence="1 2">
    <name type="scientific">Prosthecochloris vibrioformis</name>
    <name type="common">Chlorobium vibrioforme</name>
    <dbReference type="NCBI Taxonomy" id="1098"/>
    <lineage>
        <taxon>Bacteria</taxon>
        <taxon>Pseudomonadati</taxon>
        <taxon>Chlorobiota</taxon>
        <taxon>Chlorobiia</taxon>
        <taxon>Chlorobiales</taxon>
        <taxon>Chlorobiaceae</taxon>
        <taxon>Prosthecochloris</taxon>
    </lineage>
</organism>
<keyword evidence="2" id="KW-1185">Reference proteome</keyword>
<reference evidence="1 2" key="1">
    <citation type="submission" date="2019-05" db="EMBL/GenBank/DDBJ databases">
        <title>Draft Whole-Genome sequence of the green sulfur bacterium Prosthecochloris vibrioformis DSM 260.</title>
        <authorList>
            <person name="Meyer T.E."/>
            <person name="Kyndt J.A."/>
        </authorList>
    </citation>
    <scope>NUCLEOTIDE SEQUENCE [LARGE SCALE GENOMIC DNA]</scope>
    <source>
        <strain evidence="1 2">DSM 260</strain>
    </source>
</reference>
<dbReference type="EMBL" id="VDCI01000002">
    <property type="protein sequence ID" value="TNJ37223.1"/>
    <property type="molecule type" value="Genomic_DNA"/>
</dbReference>